<keyword evidence="1" id="KW-1133">Transmembrane helix</keyword>
<keyword evidence="1" id="KW-0472">Membrane</keyword>
<keyword evidence="1" id="KW-0812">Transmembrane</keyword>
<evidence type="ECO:0000313" key="2">
    <source>
        <dbReference type="EMBL" id="MBY16427.1"/>
    </source>
</evidence>
<reference evidence="2" key="1">
    <citation type="submission" date="2018-04" db="EMBL/GenBank/DDBJ databases">
        <title>Transcriptome of Schizaphis graminum biotype I.</title>
        <authorList>
            <person name="Scully E.D."/>
            <person name="Geib S.M."/>
            <person name="Palmer N.A."/>
            <person name="Koch K."/>
            <person name="Bradshaw J."/>
            <person name="Heng-Moss T."/>
            <person name="Sarath G."/>
        </authorList>
    </citation>
    <scope>NUCLEOTIDE SEQUENCE</scope>
</reference>
<gene>
    <name evidence="2" type="ORF">g.154898</name>
</gene>
<accession>A0A2S2NGX7</accession>
<proteinExistence type="predicted"/>
<dbReference type="EMBL" id="GGMR01003808">
    <property type="protein sequence ID" value="MBY16427.1"/>
    <property type="molecule type" value="Transcribed_RNA"/>
</dbReference>
<sequence>MDAHEQWCSSVIDSLDLKVIPYYIIAFGLPSPIIVSWAYLSLWKPPSSPKTPMIMEECREERERCGDGSENPHETCVGDLKKPRGFWRRTKKRLSNIFRAVCICGCVTRHTQ</sequence>
<organism evidence="2">
    <name type="scientific">Schizaphis graminum</name>
    <name type="common">Green bug aphid</name>
    <dbReference type="NCBI Taxonomy" id="13262"/>
    <lineage>
        <taxon>Eukaryota</taxon>
        <taxon>Metazoa</taxon>
        <taxon>Ecdysozoa</taxon>
        <taxon>Arthropoda</taxon>
        <taxon>Hexapoda</taxon>
        <taxon>Insecta</taxon>
        <taxon>Pterygota</taxon>
        <taxon>Neoptera</taxon>
        <taxon>Paraneoptera</taxon>
        <taxon>Hemiptera</taxon>
        <taxon>Sternorrhyncha</taxon>
        <taxon>Aphidomorpha</taxon>
        <taxon>Aphidoidea</taxon>
        <taxon>Aphididae</taxon>
        <taxon>Aphidini</taxon>
        <taxon>Schizaphis</taxon>
    </lineage>
</organism>
<dbReference type="AlphaFoldDB" id="A0A2S2NGX7"/>
<name>A0A2S2NGX7_SCHGA</name>
<feature type="transmembrane region" description="Helical" evidence="1">
    <location>
        <begin position="20"/>
        <end position="40"/>
    </location>
</feature>
<evidence type="ECO:0000256" key="1">
    <source>
        <dbReference type="SAM" id="Phobius"/>
    </source>
</evidence>
<protein>
    <submittedName>
        <fullName evidence="2">Uncharacterized protein</fullName>
    </submittedName>
</protein>